<keyword evidence="3" id="KW-1185">Reference proteome</keyword>
<name>A0A4R1HYD2_PSEEN</name>
<sequence>MGRTRTPRPQAPSITERARSLAARGGVAALVGTGEPDPVTPLMHHVHPDGTTDLLLQDDEPLLARLRRSPGGDLAVMLEVTDNAPVPVADPVRELLWIVGWVHQPNEHVSRHMALRLADLRPHPRLLDVGHGATIVRLRPGSVVYSDAEGSAAATPVELATARPDPFCLVEHQWLRHLDEAHPEVFAALTRHLPASVPLDAGARIRPLGVDRWGLRVRVQTPAGGHDVRLAFSSEATTVEELRARFGELVGCPFRTSPAPTEQT</sequence>
<accession>A0A4R1HYD2</accession>
<organism evidence="2 3">
    <name type="scientific">Pseudonocardia endophytica</name>
    <dbReference type="NCBI Taxonomy" id="401976"/>
    <lineage>
        <taxon>Bacteria</taxon>
        <taxon>Bacillati</taxon>
        <taxon>Actinomycetota</taxon>
        <taxon>Actinomycetes</taxon>
        <taxon>Pseudonocardiales</taxon>
        <taxon>Pseudonocardiaceae</taxon>
        <taxon>Pseudonocardia</taxon>
    </lineage>
</organism>
<evidence type="ECO:0000259" key="1">
    <source>
        <dbReference type="Pfam" id="PF10615"/>
    </source>
</evidence>
<feature type="domain" description="DUF2470" evidence="1">
    <location>
        <begin position="173"/>
        <end position="246"/>
    </location>
</feature>
<dbReference type="Gene3D" id="3.20.180.10">
    <property type="entry name" value="PNP-oxidase-like"/>
    <property type="match status" value="1"/>
</dbReference>
<protein>
    <submittedName>
        <fullName evidence="2">Uncharacterized protein DUF2470</fullName>
    </submittedName>
</protein>
<dbReference type="RefSeq" id="WP_132426131.1">
    <property type="nucleotide sequence ID" value="NZ_SMFZ01000001.1"/>
</dbReference>
<dbReference type="Proteomes" id="UP000295560">
    <property type="component" value="Unassembled WGS sequence"/>
</dbReference>
<dbReference type="Pfam" id="PF10615">
    <property type="entry name" value="DUF2470"/>
    <property type="match status" value="1"/>
</dbReference>
<dbReference type="InterPro" id="IPR037119">
    <property type="entry name" value="Haem_oxidase_HugZ-like_sf"/>
</dbReference>
<gene>
    <name evidence="2" type="ORF">EV378_3289</name>
</gene>
<evidence type="ECO:0000313" key="2">
    <source>
        <dbReference type="EMBL" id="TCK27418.1"/>
    </source>
</evidence>
<comment type="caution">
    <text evidence="2">The sequence shown here is derived from an EMBL/GenBank/DDBJ whole genome shotgun (WGS) entry which is preliminary data.</text>
</comment>
<dbReference type="SUPFAM" id="SSF50475">
    <property type="entry name" value="FMN-binding split barrel"/>
    <property type="match status" value="1"/>
</dbReference>
<reference evidence="2 3" key="1">
    <citation type="submission" date="2019-03" db="EMBL/GenBank/DDBJ databases">
        <title>Sequencing the genomes of 1000 actinobacteria strains.</title>
        <authorList>
            <person name="Klenk H.-P."/>
        </authorList>
    </citation>
    <scope>NUCLEOTIDE SEQUENCE [LARGE SCALE GENOMIC DNA]</scope>
    <source>
        <strain evidence="2 3">DSM 44969</strain>
    </source>
</reference>
<dbReference type="InterPro" id="IPR019595">
    <property type="entry name" value="DUF2470"/>
</dbReference>
<evidence type="ECO:0000313" key="3">
    <source>
        <dbReference type="Proteomes" id="UP000295560"/>
    </source>
</evidence>
<dbReference type="AlphaFoldDB" id="A0A4R1HYD2"/>
<dbReference type="EMBL" id="SMFZ01000001">
    <property type="protein sequence ID" value="TCK27418.1"/>
    <property type="molecule type" value="Genomic_DNA"/>
</dbReference>
<dbReference type="OrthoDB" id="3381348at2"/>
<proteinExistence type="predicted"/>